<dbReference type="Proteomes" id="UP001634394">
    <property type="component" value="Unassembled WGS sequence"/>
</dbReference>
<feature type="transmembrane region" description="Helical" evidence="2">
    <location>
        <begin position="112"/>
        <end position="133"/>
    </location>
</feature>
<dbReference type="AlphaFoldDB" id="A0ABD3WXC0"/>
<evidence type="ECO:0000313" key="3">
    <source>
        <dbReference type="EMBL" id="KAL3878624.1"/>
    </source>
</evidence>
<feature type="region of interest" description="Disordered" evidence="1">
    <location>
        <begin position="348"/>
        <end position="372"/>
    </location>
</feature>
<reference evidence="3 4" key="1">
    <citation type="submission" date="2024-11" db="EMBL/GenBank/DDBJ databases">
        <title>Chromosome-level genome assembly of the freshwater bivalve Anodonta woodiana.</title>
        <authorList>
            <person name="Chen X."/>
        </authorList>
    </citation>
    <scope>NUCLEOTIDE SEQUENCE [LARGE SCALE GENOMIC DNA]</scope>
    <source>
        <strain evidence="3">MN2024</strain>
        <tissue evidence="3">Gills</tissue>
    </source>
</reference>
<gene>
    <name evidence="3" type="ORF">ACJMK2_030958</name>
</gene>
<comment type="caution">
    <text evidence="3">The sequence shown here is derived from an EMBL/GenBank/DDBJ whole genome shotgun (WGS) entry which is preliminary data.</text>
</comment>
<feature type="region of interest" description="Disordered" evidence="1">
    <location>
        <begin position="243"/>
        <end position="276"/>
    </location>
</feature>
<dbReference type="SUPFAM" id="SSF48726">
    <property type="entry name" value="Immunoglobulin"/>
    <property type="match status" value="1"/>
</dbReference>
<dbReference type="EMBL" id="JBJQND010000004">
    <property type="protein sequence ID" value="KAL3878624.1"/>
    <property type="molecule type" value="Genomic_DNA"/>
</dbReference>
<protein>
    <recommendedName>
        <fullName evidence="5">Ig-like domain-containing protein</fullName>
    </recommendedName>
</protein>
<accession>A0ABD3WXC0</accession>
<name>A0ABD3WXC0_SINWO</name>
<organism evidence="3 4">
    <name type="scientific">Sinanodonta woodiana</name>
    <name type="common">Chinese pond mussel</name>
    <name type="synonym">Anodonta woodiana</name>
    <dbReference type="NCBI Taxonomy" id="1069815"/>
    <lineage>
        <taxon>Eukaryota</taxon>
        <taxon>Metazoa</taxon>
        <taxon>Spiralia</taxon>
        <taxon>Lophotrochozoa</taxon>
        <taxon>Mollusca</taxon>
        <taxon>Bivalvia</taxon>
        <taxon>Autobranchia</taxon>
        <taxon>Heteroconchia</taxon>
        <taxon>Palaeoheterodonta</taxon>
        <taxon>Unionida</taxon>
        <taxon>Unionoidea</taxon>
        <taxon>Unionidae</taxon>
        <taxon>Unioninae</taxon>
        <taxon>Sinanodonta</taxon>
    </lineage>
</organism>
<dbReference type="InterPro" id="IPR036179">
    <property type="entry name" value="Ig-like_dom_sf"/>
</dbReference>
<evidence type="ECO:0000256" key="2">
    <source>
        <dbReference type="SAM" id="Phobius"/>
    </source>
</evidence>
<feature type="transmembrane region" description="Helical" evidence="2">
    <location>
        <begin position="83"/>
        <end position="100"/>
    </location>
</feature>
<keyword evidence="2" id="KW-1133">Transmembrane helix</keyword>
<evidence type="ECO:0000313" key="4">
    <source>
        <dbReference type="Proteomes" id="UP001634394"/>
    </source>
</evidence>
<evidence type="ECO:0000256" key="1">
    <source>
        <dbReference type="SAM" id="MobiDB-lite"/>
    </source>
</evidence>
<feature type="compositionally biased region" description="Acidic residues" evidence="1">
    <location>
        <begin position="248"/>
        <end position="261"/>
    </location>
</feature>
<feature type="compositionally biased region" description="Basic and acidic residues" evidence="1">
    <location>
        <begin position="353"/>
        <end position="372"/>
    </location>
</feature>
<sequence>MSTAVATKTDASQSNEDIIKHNVKFYQPAHLFCSHHNSTQVQGWILPTGEVIKYPFKGHYSERVSIFDHGQLLSVRKTDTEDFGLYICFVLVGNNGMVTIKHGVNQKTIKKNAIIGGIAAGIMLVLIIMLWIVTNNCRKDRDKETSTVYLSLEGDQNPGQDSVEIVTGERITDGGHLAGTYETVEEGTKNQNASASATSDNIEVVHESIGSAGYSTVETVSENRSNAHELDLTSSNINDLQSKKTVEDEADVEEDKQDESENNINFQGEGPGNNEEVIPPADTILEENGVTEIGDLIFNPLEAEPGLEKKKDQLIPLTESTVSNNPTDLVSMVMCDVDEIDDIQGLLNMDNTEVERKERSKGPSSRHGSDHKENVIIQDGVVIIQKNEDSTKNKIKETFDTKKITSDILENHGEIEMNAGEDKRDGGNGSVLPVSMSNENLEADTATLEPSGMNERLISELPLQDALGYTDTQDFFGIVAGSEMSNRQTTE</sequence>
<proteinExistence type="predicted"/>
<keyword evidence="2" id="KW-0472">Membrane</keyword>
<keyword evidence="4" id="KW-1185">Reference proteome</keyword>
<keyword evidence="2" id="KW-0812">Transmembrane</keyword>
<evidence type="ECO:0008006" key="5">
    <source>
        <dbReference type="Google" id="ProtNLM"/>
    </source>
</evidence>